<dbReference type="Proteomes" id="UP000265845">
    <property type="component" value="Unassembled WGS sequence"/>
</dbReference>
<evidence type="ECO:0000313" key="3">
    <source>
        <dbReference type="Proteomes" id="UP000265845"/>
    </source>
</evidence>
<reference evidence="2 3" key="1">
    <citation type="submission" date="2018-08" db="EMBL/GenBank/DDBJ databases">
        <title>Henriciella mobilis sp. nov., isolated from seawater.</title>
        <authorList>
            <person name="Cheng H."/>
            <person name="Wu Y.-H."/>
            <person name="Xu X.-W."/>
            <person name="Guo L.-L."/>
        </authorList>
    </citation>
    <scope>NUCLEOTIDE SEQUENCE [LARGE SCALE GENOMIC DNA]</scope>
    <source>
        <strain evidence="2 3">CCUG67844</strain>
    </source>
</reference>
<evidence type="ECO:0000313" key="2">
    <source>
        <dbReference type="EMBL" id="RIJ28785.1"/>
    </source>
</evidence>
<proteinExistence type="predicted"/>
<feature type="signal peptide" evidence="1">
    <location>
        <begin position="1"/>
        <end position="22"/>
    </location>
</feature>
<name>A0A399RG05_9PROT</name>
<dbReference type="OrthoDB" id="276606at204455"/>
<keyword evidence="1" id="KW-0732">Signal</keyword>
<evidence type="ECO:0000256" key="1">
    <source>
        <dbReference type="SAM" id="SignalP"/>
    </source>
</evidence>
<organism evidence="2 3">
    <name type="scientific">Henriciella algicola</name>
    <dbReference type="NCBI Taxonomy" id="1608422"/>
    <lineage>
        <taxon>Bacteria</taxon>
        <taxon>Pseudomonadati</taxon>
        <taxon>Pseudomonadota</taxon>
        <taxon>Alphaproteobacteria</taxon>
        <taxon>Hyphomonadales</taxon>
        <taxon>Hyphomonadaceae</taxon>
        <taxon>Henriciella</taxon>
    </lineage>
</organism>
<sequence length="377" mass="40914">MKSLEYLLAAAVAATLPNLACAQTDPQQDQQLSAFRTVTYGLEADNHCQLFDYVQRETISYVKSTMLSTLRSRYNPQGLEAEEARIVGLAAEHWDGCLPRELSDKWQLAEQAALYGNSVLAAGGAIPERVLPCAISSEGPSLTYPELLAIREDVVAHYADRADRPAFEAMSASISHGMTAQCEANGFSQDLKPVYTWKTQKVLAEKTAAGEETSITEFGPWTSYRYFPFQGFKEFLVSAYRTPTGGTGRIVSVALATESALGASGKLYGRDDGTLSIELSGSADAIEFRAAGMEPVRFQKTGGTGGNNFLAEGSFSLDEAATRALLELPEETKLAIYYQPGGRNTWIQFQNYSDQDAVLPVGRLKAAIDWASAPVPE</sequence>
<comment type="caution">
    <text evidence="2">The sequence shown here is derived from an EMBL/GenBank/DDBJ whole genome shotgun (WGS) entry which is preliminary data.</text>
</comment>
<keyword evidence="3" id="KW-1185">Reference proteome</keyword>
<dbReference type="EMBL" id="QWGA01000007">
    <property type="protein sequence ID" value="RIJ28785.1"/>
    <property type="molecule type" value="Genomic_DNA"/>
</dbReference>
<dbReference type="AlphaFoldDB" id="A0A399RG05"/>
<protein>
    <submittedName>
        <fullName evidence="2">Uncharacterized protein</fullName>
    </submittedName>
</protein>
<gene>
    <name evidence="2" type="ORF">D1222_10410</name>
</gene>
<dbReference type="RefSeq" id="WP_119454207.1">
    <property type="nucleotide sequence ID" value="NZ_QWGA01000007.1"/>
</dbReference>
<accession>A0A399RG05</accession>
<feature type="chain" id="PRO_5017448880" evidence="1">
    <location>
        <begin position="23"/>
        <end position="377"/>
    </location>
</feature>